<proteinExistence type="predicted"/>
<reference evidence="2 3" key="1">
    <citation type="journal article" date="2024" name="Commun. Biol.">
        <title>Comparative genomic analysis of thermophilic fungi reveals convergent evolutionary adaptations and gene losses.</title>
        <authorList>
            <person name="Steindorff A.S."/>
            <person name="Aguilar-Pontes M.V."/>
            <person name="Robinson A.J."/>
            <person name="Andreopoulos B."/>
            <person name="LaButti K."/>
            <person name="Kuo A."/>
            <person name="Mondo S."/>
            <person name="Riley R."/>
            <person name="Otillar R."/>
            <person name="Haridas S."/>
            <person name="Lipzen A."/>
            <person name="Grimwood J."/>
            <person name="Schmutz J."/>
            <person name="Clum A."/>
            <person name="Reid I.D."/>
            <person name="Moisan M.C."/>
            <person name="Butler G."/>
            <person name="Nguyen T.T.M."/>
            <person name="Dewar K."/>
            <person name="Conant G."/>
            <person name="Drula E."/>
            <person name="Henrissat B."/>
            <person name="Hansel C."/>
            <person name="Singer S."/>
            <person name="Hutchinson M.I."/>
            <person name="de Vries R.P."/>
            <person name="Natvig D.O."/>
            <person name="Powell A.J."/>
            <person name="Tsang A."/>
            <person name="Grigoriev I.V."/>
        </authorList>
    </citation>
    <scope>NUCLEOTIDE SEQUENCE [LARGE SCALE GENOMIC DNA]</scope>
    <source>
        <strain evidence="2 3">ATCC 24622</strain>
    </source>
</reference>
<evidence type="ECO:0000256" key="1">
    <source>
        <dbReference type="SAM" id="MobiDB-lite"/>
    </source>
</evidence>
<feature type="region of interest" description="Disordered" evidence="1">
    <location>
        <begin position="121"/>
        <end position="158"/>
    </location>
</feature>
<accession>A0ABR3VMH5</accession>
<comment type="caution">
    <text evidence="2">The sequence shown here is derived from an EMBL/GenBank/DDBJ whole genome shotgun (WGS) entry which is preliminary data.</text>
</comment>
<organism evidence="2 3">
    <name type="scientific">Phialemonium thermophilum</name>
    <dbReference type="NCBI Taxonomy" id="223376"/>
    <lineage>
        <taxon>Eukaryota</taxon>
        <taxon>Fungi</taxon>
        <taxon>Dikarya</taxon>
        <taxon>Ascomycota</taxon>
        <taxon>Pezizomycotina</taxon>
        <taxon>Sordariomycetes</taxon>
        <taxon>Sordariomycetidae</taxon>
        <taxon>Cephalothecales</taxon>
        <taxon>Cephalothecaceae</taxon>
        <taxon>Phialemonium</taxon>
    </lineage>
</organism>
<evidence type="ECO:0000313" key="2">
    <source>
        <dbReference type="EMBL" id="KAL1843090.1"/>
    </source>
</evidence>
<protein>
    <submittedName>
        <fullName evidence="2">Uncharacterized protein</fullName>
    </submittedName>
</protein>
<keyword evidence="3" id="KW-1185">Reference proteome</keyword>
<name>A0ABR3VMH5_9PEZI</name>
<dbReference type="Proteomes" id="UP001586593">
    <property type="component" value="Unassembled WGS sequence"/>
</dbReference>
<sequence>MAYEMMRSGAERGLPLPMPASGGCTIRATGCAEHEEREVLAAIELAVSRGGRMQLSGPHTCGNLYASYTGSLPMSTQACHQRRIQRGERQGCGRPRVHFCGRRGREPNARRPNHLQRRYQDMHARAQETWRRDAPGALPACSSKDKSAGATTRTGADS</sequence>
<dbReference type="EMBL" id="JAZHXJ010001870">
    <property type="protein sequence ID" value="KAL1843090.1"/>
    <property type="molecule type" value="Genomic_DNA"/>
</dbReference>
<evidence type="ECO:0000313" key="3">
    <source>
        <dbReference type="Proteomes" id="UP001586593"/>
    </source>
</evidence>
<feature type="compositionally biased region" description="Basic and acidic residues" evidence="1">
    <location>
        <begin position="121"/>
        <end position="134"/>
    </location>
</feature>
<dbReference type="PROSITE" id="PS51257">
    <property type="entry name" value="PROKAR_LIPOPROTEIN"/>
    <property type="match status" value="1"/>
</dbReference>
<gene>
    <name evidence="2" type="ORF">VTK73DRAFT_2929</name>
</gene>
<feature type="compositionally biased region" description="Polar residues" evidence="1">
    <location>
        <begin position="149"/>
        <end position="158"/>
    </location>
</feature>